<feature type="domain" description="STAS" evidence="1">
    <location>
        <begin position="1"/>
        <end position="57"/>
    </location>
</feature>
<organism evidence="2 3">
    <name type="scientific">Vreelandella maris</name>
    <dbReference type="NCBI Taxonomy" id="2729617"/>
    <lineage>
        <taxon>Bacteria</taxon>
        <taxon>Pseudomonadati</taxon>
        <taxon>Pseudomonadota</taxon>
        <taxon>Gammaproteobacteria</taxon>
        <taxon>Oceanospirillales</taxon>
        <taxon>Halomonadaceae</taxon>
        <taxon>Vreelandella</taxon>
    </lineage>
</organism>
<keyword evidence="3" id="KW-1185">Reference proteome</keyword>
<proteinExistence type="predicted"/>
<comment type="caution">
    <text evidence="2">The sequence shown here is derived from an EMBL/GenBank/DDBJ whole genome shotgun (WGS) entry which is preliminary data.</text>
</comment>
<evidence type="ECO:0000313" key="3">
    <source>
        <dbReference type="Proteomes" id="UP000589984"/>
    </source>
</evidence>
<dbReference type="InterPro" id="IPR036513">
    <property type="entry name" value="STAS_dom_sf"/>
</dbReference>
<dbReference type="PROSITE" id="PS50801">
    <property type="entry name" value="STAS"/>
    <property type="match status" value="1"/>
</dbReference>
<dbReference type="EMBL" id="JABWCV010000027">
    <property type="protein sequence ID" value="NVF16059.1"/>
    <property type="molecule type" value="Genomic_DNA"/>
</dbReference>
<dbReference type="RefSeq" id="WP_176304696.1">
    <property type="nucleotide sequence ID" value="NZ_JABWCV010000027.1"/>
</dbReference>
<dbReference type="Gene3D" id="3.30.750.24">
    <property type="entry name" value="STAS domain"/>
    <property type="match status" value="1"/>
</dbReference>
<protein>
    <recommendedName>
        <fullName evidence="1">STAS domain-containing protein</fullName>
    </recommendedName>
</protein>
<reference evidence="2 3" key="1">
    <citation type="submission" date="2020-06" db="EMBL/GenBank/DDBJ databases">
        <title>Halomonas sp. QX-1 draft genome sequence.</title>
        <authorList>
            <person name="Qiu X."/>
        </authorList>
    </citation>
    <scope>NUCLEOTIDE SEQUENCE [LARGE SCALE GENOMIC DNA]</scope>
    <source>
        <strain evidence="2 3">QX-1</strain>
    </source>
</reference>
<evidence type="ECO:0000259" key="1">
    <source>
        <dbReference type="PROSITE" id="PS50801"/>
    </source>
</evidence>
<dbReference type="InterPro" id="IPR002645">
    <property type="entry name" value="STAS_dom"/>
</dbReference>
<gene>
    <name evidence="2" type="ORF">HUO07_18075</name>
</gene>
<dbReference type="AlphaFoldDB" id="A0A7Y6RGD6"/>
<evidence type="ECO:0000313" key="2">
    <source>
        <dbReference type="EMBL" id="NVF16059.1"/>
    </source>
</evidence>
<dbReference type="Proteomes" id="UP000589984">
    <property type="component" value="Unassembled WGS sequence"/>
</dbReference>
<sequence>MIDASALDSLQSINPRLSDAGLQLHLCEVKGPEMNRLLKTAFLRNFSGNVFLNTFDA</sequence>
<accession>A0A7Y6RGD6</accession>
<name>A0A7Y6RGD6_9GAMM</name>